<feature type="compositionally biased region" description="Polar residues" evidence="1">
    <location>
        <begin position="399"/>
        <end position="412"/>
    </location>
</feature>
<feature type="region of interest" description="Disordered" evidence="1">
    <location>
        <begin position="462"/>
        <end position="649"/>
    </location>
</feature>
<feature type="compositionally biased region" description="Pro residues" evidence="1">
    <location>
        <begin position="471"/>
        <end position="480"/>
    </location>
</feature>
<feature type="compositionally biased region" description="Low complexity" evidence="1">
    <location>
        <begin position="33"/>
        <end position="59"/>
    </location>
</feature>
<dbReference type="OrthoDB" id="3026327at2759"/>
<organism evidence="2 3">
    <name type="scientific">Gymnopus androsaceus JB14</name>
    <dbReference type="NCBI Taxonomy" id="1447944"/>
    <lineage>
        <taxon>Eukaryota</taxon>
        <taxon>Fungi</taxon>
        <taxon>Dikarya</taxon>
        <taxon>Basidiomycota</taxon>
        <taxon>Agaricomycotina</taxon>
        <taxon>Agaricomycetes</taxon>
        <taxon>Agaricomycetidae</taxon>
        <taxon>Agaricales</taxon>
        <taxon>Marasmiineae</taxon>
        <taxon>Omphalotaceae</taxon>
        <taxon>Gymnopus</taxon>
    </lineage>
</organism>
<feature type="region of interest" description="Disordered" evidence="1">
    <location>
        <begin position="378"/>
        <end position="412"/>
    </location>
</feature>
<feature type="compositionally biased region" description="Polar residues" evidence="1">
    <location>
        <begin position="628"/>
        <end position="649"/>
    </location>
</feature>
<feature type="compositionally biased region" description="Low complexity" evidence="1">
    <location>
        <begin position="561"/>
        <end position="621"/>
    </location>
</feature>
<feature type="region of interest" description="Disordered" evidence="1">
    <location>
        <begin position="671"/>
        <end position="697"/>
    </location>
</feature>
<feature type="region of interest" description="Disordered" evidence="1">
    <location>
        <begin position="1"/>
        <end position="83"/>
    </location>
</feature>
<evidence type="ECO:0000313" key="3">
    <source>
        <dbReference type="Proteomes" id="UP000799118"/>
    </source>
</evidence>
<feature type="region of interest" description="Disordered" evidence="1">
    <location>
        <begin position="297"/>
        <end position="325"/>
    </location>
</feature>
<dbReference type="Proteomes" id="UP000799118">
    <property type="component" value="Unassembled WGS sequence"/>
</dbReference>
<dbReference type="EMBL" id="ML769536">
    <property type="protein sequence ID" value="KAE9395194.1"/>
    <property type="molecule type" value="Genomic_DNA"/>
</dbReference>
<evidence type="ECO:0000256" key="1">
    <source>
        <dbReference type="SAM" id="MobiDB-lite"/>
    </source>
</evidence>
<keyword evidence="3" id="KW-1185">Reference proteome</keyword>
<feature type="region of interest" description="Disordered" evidence="1">
    <location>
        <begin position="242"/>
        <end position="266"/>
    </location>
</feature>
<proteinExistence type="predicted"/>
<reference evidence="2" key="1">
    <citation type="journal article" date="2019" name="Environ. Microbiol.">
        <title>Fungal ecological strategies reflected in gene transcription - a case study of two litter decomposers.</title>
        <authorList>
            <person name="Barbi F."/>
            <person name="Kohler A."/>
            <person name="Barry K."/>
            <person name="Baskaran P."/>
            <person name="Daum C."/>
            <person name="Fauchery L."/>
            <person name="Ihrmark K."/>
            <person name="Kuo A."/>
            <person name="LaButti K."/>
            <person name="Lipzen A."/>
            <person name="Morin E."/>
            <person name="Grigoriev I.V."/>
            <person name="Henrissat B."/>
            <person name="Lindahl B."/>
            <person name="Martin F."/>
        </authorList>
    </citation>
    <scope>NUCLEOTIDE SEQUENCE</scope>
    <source>
        <strain evidence="2">JB14</strain>
    </source>
</reference>
<protein>
    <submittedName>
        <fullName evidence="2">Uncharacterized protein</fullName>
    </submittedName>
</protein>
<evidence type="ECO:0000313" key="2">
    <source>
        <dbReference type="EMBL" id="KAE9395194.1"/>
    </source>
</evidence>
<dbReference type="AlphaFoldDB" id="A0A6A4HD29"/>
<sequence>MAQTEDRSAYEHSALGSASTLTRKRFSHRYTQSTPTTLSAYSLPLPSPTLTLSSRSTIPRAQTPEIDSEFDIPTPKPKLSPSATSRIPIRIRTPGLREIVTRPRSYSHSTITQSSADRSIKTGTADFLTRKHSSAAKKSLPRSRATLALSLESPSGTTTQIGLSRNLDLNRWYPNQKVHRGSGASGAASGLNGIGMSCASSSLQHHGYSDEYPYAKATSLPAQPARLPYLTYSPVDSTLSLPLPSQAMTTRNPTDRSAKPTIPTHLSTPTHAKLRLASASPSEKILRSALVRDEQHFTDPTLPSSRNHHRRHSSAAQPLPHIAPLKPHEQVLRARLERVLVSADDSEKTRNQRGRARAGSDTSLLGWLWSKDEEYEQDSDDEVFELPLPSTAPPHIQAFSESQAPTKSSLRTSPCLRAHTHTQQSSFSDFGFQSHSPRPRHAFSLTTVPSVGELAMADISDTSKSSAVKMPTPPPTPPPRSRSGSRTGFLSKASPSRRAPSINESPGQGKKHSITTPGSLPRSPGADYTRSSRARSRTQPPEPTSASRNGSPHTDVALRRSSPSSFPSINSNLQQRPTLTSSSSPRTPRTQYSPSSFPTSASLTLLPSSPMDTFKSSSSSAPPSPSATKGTRQNDSSISASRFNAQTASKQCRQIDGYVSFAAVAGLEEPGVQDATDENDASGHRGNAGWVGRLFGR</sequence>
<accession>A0A6A4HD29</accession>
<name>A0A6A4HD29_9AGAR</name>
<feature type="compositionally biased region" description="Basic and acidic residues" evidence="1">
    <location>
        <begin position="1"/>
        <end position="10"/>
    </location>
</feature>
<gene>
    <name evidence="2" type="ORF">BT96DRAFT_923019</name>
</gene>